<name>A0A238JXW3_9RHOB</name>
<keyword evidence="3" id="KW-1185">Reference proteome</keyword>
<evidence type="ECO:0000313" key="3">
    <source>
        <dbReference type="Proteomes" id="UP000202485"/>
    </source>
</evidence>
<organism evidence="2 3">
    <name type="scientific">Ruegeria arenilitoris</name>
    <dbReference type="NCBI Taxonomy" id="1173585"/>
    <lineage>
        <taxon>Bacteria</taxon>
        <taxon>Pseudomonadati</taxon>
        <taxon>Pseudomonadota</taxon>
        <taxon>Alphaproteobacteria</taxon>
        <taxon>Rhodobacterales</taxon>
        <taxon>Roseobacteraceae</taxon>
        <taxon>Ruegeria</taxon>
    </lineage>
</organism>
<protein>
    <submittedName>
        <fullName evidence="2">Uncharacterized protein</fullName>
    </submittedName>
</protein>
<dbReference type="PROSITE" id="PS51257">
    <property type="entry name" value="PROKAR_LIPOPROTEIN"/>
    <property type="match status" value="1"/>
</dbReference>
<feature type="compositionally biased region" description="Pro residues" evidence="1">
    <location>
        <begin position="61"/>
        <end position="109"/>
    </location>
</feature>
<proteinExistence type="predicted"/>
<accession>A0A238JXW3</accession>
<dbReference type="Proteomes" id="UP000202485">
    <property type="component" value="Unassembled WGS sequence"/>
</dbReference>
<dbReference type="EMBL" id="FXYG01000001">
    <property type="protein sequence ID" value="SMX35333.1"/>
    <property type="molecule type" value="Genomic_DNA"/>
</dbReference>
<dbReference type="RefSeq" id="WP_093962428.1">
    <property type="nucleotide sequence ID" value="NZ_FXYG01000001.1"/>
</dbReference>
<reference evidence="3" key="1">
    <citation type="submission" date="2017-05" db="EMBL/GenBank/DDBJ databases">
        <authorList>
            <person name="Rodrigo-Torres L."/>
            <person name="Arahal R. D."/>
            <person name="Lucena T."/>
        </authorList>
    </citation>
    <scope>NUCLEOTIDE SEQUENCE [LARGE SCALE GENOMIC DNA]</scope>
    <source>
        <strain evidence="3">CECT 8715</strain>
    </source>
</reference>
<gene>
    <name evidence="2" type="ORF">RUA8715_00926</name>
</gene>
<evidence type="ECO:0000313" key="2">
    <source>
        <dbReference type="EMBL" id="SMX35333.1"/>
    </source>
</evidence>
<evidence type="ECO:0000256" key="1">
    <source>
        <dbReference type="SAM" id="MobiDB-lite"/>
    </source>
</evidence>
<feature type="region of interest" description="Disordered" evidence="1">
    <location>
        <begin position="55"/>
        <end position="119"/>
    </location>
</feature>
<sequence>MARTFLKRSVIVLGLGAGGFTLSGCEGVTVGVGYGYDPFYDSMLWNDYYRNVNVDIDVDRPPPPGKPPGGKPPPKPKPPIAKPPARPKPPIAKPPARPRPPVARPPAARPPIHRPAPRR</sequence>
<dbReference type="AlphaFoldDB" id="A0A238JXW3"/>